<evidence type="ECO:0000256" key="10">
    <source>
        <dbReference type="ARBA" id="ARBA00022989"/>
    </source>
</evidence>
<keyword evidence="19" id="KW-1185">Reference proteome</keyword>
<keyword evidence="7" id="KW-0808">Transferase</keyword>
<keyword evidence="11 15" id="KW-0472">Membrane</keyword>
<feature type="transmembrane region" description="Helical" evidence="16">
    <location>
        <begin position="245"/>
        <end position="265"/>
    </location>
</feature>
<dbReference type="InterPro" id="IPR033118">
    <property type="entry name" value="EXPERA"/>
</dbReference>
<feature type="transmembrane region" description="Helical" evidence="16">
    <location>
        <begin position="43"/>
        <end position="65"/>
    </location>
</feature>
<evidence type="ECO:0000256" key="6">
    <source>
        <dbReference type="ARBA" id="ARBA00022676"/>
    </source>
</evidence>
<dbReference type="Proteomes" id="UP001294444">
    <property type="component" value="Unassembled WGS sequence"/>
</dbReference>
<evidence type="ECO:0000256" key="14">
    <source>
        <dbReference type="ARBA" id="ARBA00045065"/>
    </source>
</evidence>
<dbReference type="Pfam" id="PF15924">
    <property type="entry name" value="ALG11_N"/>
    <property type="match status" value="1"/>
</dbReference>
<keyword evidence="10 15" id="KW-1133">Transmembrane helix</keyword>
<evidence type="ECO:0000256" key="3">
    <source>
        <dbReference type="ARBA" id="ARBA00004922"/>
    </source>
</evidence>
<dbReference type="SUPFAM" id="SSF53756">
    <property type="entry name" value="UDP-Glycosyltransferase/glycogen phosphorylase"/>
    <property type="match status" value="1"/>
</dbReference>
<evidence type="ECO:0000313" key="18">
    <source>
        <dbReference type="EMBL" id="SNX84692.1"/>
    </source>
</evidence>
<evidence type="ECO:0000313" key="19">
    <source>
        <dbReference type="Proteomes" id="UP001294444"/>
    </source>
</evidence>
<evidence type="ECO:0000256" key="16">
    <source>
        <dbReference type="SAM" id="Phobius"/>
    </source>
</evidence>
<dbReference type="AlphaFoldDB" id="A0AAJ5C5F9"/>
<feature type="domain" description="EXPERA" evidence="17">
    <location>
        <begin position="38"/>
        <end position="184"/>
    </location>
</feature>
<comment type="caution">
    <text evidence="18">The sequence shown here is derived from an EMBL/GenBank/DDBJ whole genome shotgun (WGS) entry which is preliminary data.</text>
</comment>
<dbReference type="PROSITE" id="PS51751">
    <property type="entry name" value="EXPERA"/>
    <property type="match status" value="1"/>
</dbReference>
<protein>
    <recommendedName>
        <fullName evidence="5">GDP-Man:Man(3)GlcNAc(2)-PP-Dol alpha-1,2-mannosyltransferase</fullName>
        <ecNumber evidence="4">2.4.1.131</ecNumber>
    </recommendedName>
    <alternativeName>
        <fullName evidence="12">Asparagine-linked glycosylation protein 11</fullName>
    </alternativeName>
    <alternativeName>
        <fullName evidence="13">Glycolipid 2-alpha-mannosyltransferase</fullName>
    </alternativeName>
</protein>
<comment type="subcellular location">
    <subcellularLocation>
        <location evidence="2">Endoplasmic reticulum membrane</location>
        <topology evidence="2">Single-pass membrane protein</topology>
    </subcellularLocation>
    <subcellularLocation>
        <location evidence="1">Membrane</location>
        <topology evidence="1">Multi-pass membrane protein</topology>
    </subcellularLocation>
</comment>
<keyword evidence="9" id="KW-0256">Endoplasmic reticulum</keyword>
<evidence type="ECO:0000256" key="15">
    <source>
        <dbReference type="PROSITE-ProRule" id="PRU01087"/>
    </source>
</evidence>
<dbReference type="PANTHER" id="PTHR45919">
    <property type="entry name" value="GDP-MAN:MAN(3)GLCNAC(2)-PP-DOL ALPHA-1,2-MANNOSYLTRANSFERASE"/>
    <property type="match status" value="1"/>
</dbReference>
<organism evidence="18 19">
    <name type="scientific">Melanopsichium pennsylvanicum</name>
    <dbReference type="NCBI Taxonomy" id="63383"/>
    <lineage>
        <taxon>Eukaryota</taxon>
        <taxon>Fungi</taxon>
        <taxon>Dikarya</taxon>
        <taxon>Basidiomycota</taxon>
        <taxon>Ustilaginomycotina</taxon>
        <taxon>Ustilaginomycetes</taxon>
        <taxon>Ustilaginales</taxon>
        <taxon>Ustilaginaceae</taxon>
        <taxon>Melanopsichium</taxon>
    </lineage>
</organism>
<dbReference type="EC" id="2.4.1.131" evidence="4"/>
<reference evidence="18" key="1">
    <citation type="submission" date="2023-10" db="EMBL/GenBank/DDBJ databases">
        <authorList>
            <person name="Guldener U."/>
        </authorList>
    </citation>
    <scope>NUCLEOTIDE SEQUENCE</scope>
    <source>
        <strain evidence="18">Mp4</strain>
    </source>
</reference>
<gene>
    <name evidence="18" type="ORF">MEPE_03401</name>
</gene>
<evidence type="ECO:0000256" key="2">
    <source>
        <dbReference type="ARBA" id="ARBA00004389"/>
    </source>
</evidence>
<comment type="pathway">
    <text evidence="3">Protein modification; protein glycosylation.</text>
</comment>
<feature type="transmembrane region" description="Helical" evidence="16">
    <location>
        <begin position="127"/>
        <end position="146"/>
    </location>
</feature>
<dbReference type="PANTHER" id="PTHR45919:SF1">
    <property type="entry name" value="GDP-MAN:MAN(3)GLCNAC(2)-PP-DOL ALPHA-1,2-MANNOSYLTRANSFERASE"/>
    <property type="match status" value="1"/>
</dbReference>
<dbReference type="InterPro" id="IPR038013">
    <property type="entry name" value="ALG11"/>
</dbReference>
<dbReference type="GO" id="GO:0006487">
    <property type="term" value="P:protein N-linked glycosylation"/>
    <property type="evidence" value="ECO:0007669"/>
    <property type="project" value="TreeGrafter"/>
</dbReference>
<dbReference type="CDD" id="cd03806">
    <property type="entry name" value="GT4_ALG11-like"/>
    <property type="match status" value="1"/>
</dbReference>
<keyword evidence="8 15" id="KW-0812">Transmembrane</keyword>
<feature type="transmembrane region" description="Helical" evidence="16">
    <location>
        <begin position="103"/>
        <end position="120"/>
    </location>
</feature>
<evidence type="ECO:0000259" key="17">
    <source>
        <dbReference type="PROSITE" id="PS51751"/>
    </source>
</evidence>
<feature type="transmembrane region" description="Helical" evidence="16">
    <location>
        <begin position="12"/>
        <end position="31"/>
    </location>
</feature>
<accession>A0AAJ5C5F9</accession>
<feature type="transmembrane region" description="Helical" evidence="16">
    <location>
        <begin position="300"/>
        <end position="319"/>
    </location>
</feature>
<dbReference type="Gene3D" id="3.40.50.2000">
    <property type="entry name" value="Glycogen Phosphorylase B"/>
    <property type="match status" value="1"/>
</dbReference>
<evidence type="ECO:0000256" key="7">
    <source>
        <dbReference type="ARBA" id="ARBA00022679"/>
    </source>
</evidence>
<proteinExistence type="predicted"/>
<dbReference type="InterPro" id="IPR031814">
    <property type="entry name" value="ALG11_N"/>
</dbReference>
<comment type="catalytic activity">
    <reaction evidence="14">
        <text>an alpha-D-Man-(1-&gt;3)-[alpha-D-Man-(1-&gt;6)]-beta-D-Man-(1-&gt;4)-beta-D-GlcNAc-(1-&gt;4)-alpha-D-GlcNAc-diphospho-di-trans,poly-cis-dolichol + 2 GDP-alpha-D-mannose = an alpha-D-Man-(1-&gt;2)-alpha-D-Man-(1-&gt;2)-alpha-D-Man-(1-&gt;3)-[alpha-D-Man-(1-&gt;6)]-beta-D-Man-(1-&gt;4)-beta-D-GlcNAc-(1-&gt;4)-alpha-D-GlcNAc-diphospho-di-trans,poly-cis-dolichol + 2 GDP + 2 H(+)</text>
        <dbReference type="Rhea" id="RHEA:29523"/>
        <dbReference type="Rhea" id="RHEA-COMP:19515"/>
        <dbReference type="Rhea" id="RHEA-COMP:19516"/>
        <dbReference type="ChEBI" id="CHEBI:15378"/>
        <dbReference type="ChEBI" id="CHEBI:57527"/>
        <dbReference type="ChEBI" id="CHEBI:58189"/>
        <dbReference type="ChEBI" id="CHEBI:132511"/>
        <dbReference type="ChEBI" id="CHEBI:132515"/>
        <dbReference type="EC" id="2.4.1.131"/>
    </reaction>
    <physiologicalReaction direction="left-to-right" evidence="14">
        <dbReference type="Rhea" id="RHEA:29524"/>
    </physiologicalReaction>
</comment>
<keyword evidence="6" id="KW-0328">Glycosyltransferase</keyword>
<evidence type="ECO:0000256" key="11">
    <source>
        <dbReference type="ARBA" id="ARBA00023136"/>
    </source>
</evidence>
<evidence type="ECO:0000256" key="1">
    <source>
        <dbReference type="ARBA" id="ARBA00004141"/>
    </source>
</evidence>
<dbReference type="Pfam" id="PF05241">
    <property type="entry name" value="EBP"/>
    <property type="match status" value="1"/>
</dbReference>
<evidence type="ECO:0000256" key="12">
    <source>
        <dbReference type="ARBA" id="ARBA00032060"/>
    </source>
</evidence>
<sequence>MDRLLNVQTLLSLGYVASMIFTAHLSSLYLLPSTCSRKTRFIFLWLAFDCICHLTLEASFLYLSVQSRTVNASSSFFGYLWQEYAAADARWATADPTLVSMEWITVSLAGPLAGWCAWLMAKGEATYHYWVVVLSAAELYGGWMTFAPEWLTGSKGLKTDDWLLLWVYLIIMNLVWVVIPAYLMVDSYLYMAPSLRLSTVVDTTVAPKITPKPTKATTTKTSNLAPQPSSITTTIISTRGLSASAYLLLLTAIFLYIMPNASAALSTVVPKYDPQGTTTVFPAIRNESLLTSLGRTIQPLLIPLFLISFSLVVGAIQVVDKALRRVRKTNRIRRRKLLSELNIDEKTSTRRTMIGFFHPYCNAGGGGERVLYQAICFHLDFDPNCIIVIYTGDYPTTSKEDILAKASSRFGIDLDADRIVLVGLKRRWMVEDESWKSFTLLGQSYGSIWLGFEALASLIPDVFIDTMGYAFTYPVVRILDRKVPIGAYVHYPTISMDMLDRVVKRKVGHTNDEGTAKSAVRSNVKVVYYRIFAKLYTWALKRADVVVGNGSWTANHLTRLLGESRNGENGIKVVYPPCDTKELIQIPLENRNASKTIVSLAQFRPEKEHVEQLYILKSLLTILETSPSSPSSSPSDNTTTVQAEDKEKVKLILMGSCRNVQDEKRIEMLRILSKQLGLDDHVEFLINANFTEILERLKNASIGISTMKDEHFGINVVEFMAAGLITVSHKSAGPWLDIAYPSENHPIGLNMNHDENQEVQIQSTGYHAQSTQEFASILSSILNQQRTNPKKILQIRSAARQRAHSTFATNAFIKSWQIHLWSKLIPKSSCFKSET</sequence>
<evidence type="ECO:0000256" key="4">
    <source>
        <dbReference type="ARBA" id="ARBA00012645"/>
    </source>
</evidence>
<dbReference type="Pfam" id="PF00534">
    <property type="entry name" value="Glycos_transf_1"/>
    <property type="match status" value="1"/>
</dbReference>
<evidence type="ECO:0000256" key="5">
    <source>
        <dbReference type="ARBA" id="ARBA00022018"/>
    </source>
</evidence>
<dbReference type="EMBL" id="OAPG01000007">
    <property type="protein sequence ID" value="SNX84692.1"/>
    <property type="molecule type" value="Genomic_DNA"/>
</dbReference>
<dbReference type="GO" id="GO:0005789">
    <property type="term" value="C:endoplasmic reticulum membrane"/>
    <property type="evidence" value="ECO:0007669"/>
    <property type="project" value="UniProtKB-SubCell"/>
</dbReference>
<dbReference type="InterPro" id="IPR001296">
    <property type="entry name" value="Glyco_trans_1"/>
</dbReference>
<evidence type="ECO:0000256" key="8">
    <source>
        <dbReference type="ARBA" id="ARBA00022692"/>
    </source>
</evidence>
<feature type="transmembrane region" description="Helical" evidence="16">
    <location>
        <begin position="166"/>
        <end position="185"/>
    </location>
</feature>
<evidence type="ECO:0000256" key="9">
    <source>
        <dbReference type="ARBA" id="ARBA00022824"/>
    </source>
</evidence>
<name>A0AAJ5C5F9_9BASI</name>
<dbReference type="GO" id="GO:0004377">
    <property type="term" value="F:GDP-Man:Man(3)GlcNAc(2)-PP-Dol alpha-1,2-mannosyltransferase activity"/>
    <property type="evidence" value="ECO:0007669"/>
    <property type="project" value="UniProtKB-EC"/>
</dbReference>
<evidence type="ECO:0000256" key="13">
    <source>
        <dbReference type="ARBA" id="ARBA00032515"/>
    </source>
</evidence>